<evidence type="ECO:0000256" key="1">
    <source>
        <dbReference type="ARBA" id="ARBA00008857"/>
    </source>
</evidence>
<dbReference type="InterPro" id="IPR002104">
    <property type="entry name" value="Integrase_catalytic"/>
</dbReference>
<dbReference type="EMBL" id="JH651379">
    <property type="protein sequence ID" value="EIJ38775.1"/>
    <property type="molecule type" value="Genomic_DNA"/>
</dbReference>
<dbReference type="Pfam" id="PF17293">
    <property type="entry name" value="Arm-DNA-bind_5"/>
    <property type="match status" value="1"/>
</dbReference>
<proteinExistence type="inferred from homology"/>
<dbReference type="PANTHER" id="PTHR30349:SF64">
    <property type="entry name" value="PROPHAGE INTEGRASE INTD-RELATED"/>
    <property type="match status" value="1"/>
</dbReference>
<dbReference type="AlphaFoldDB" id="I3C582"/>
<dbReference type="SUPFAM" id="SSF56349">
    <property type="entry name" value="DNA breaking-rejoining enzymes"/>
    <property type="match status" value="1"/>
</dbReference>
<dbReference type="Pfam" id="PF13102">
    <property type="entry name" value="Phage_int_SAM_5"/>
    <property type="match status" value="1"/>
</dbReference>
<dbReference type="Pfam" id="PF00589">
    <property type="entry name" value="Phage_integrase"/>
    <property type="match status" value="1"/>
</dbReference>
<organism evidence="5 6">
    <name type="scientific">Galbibacter orientalis DSM 19592</name>
    <dbReference type="NCBI Taxonomy" id="926559"/>
    <lineage>
        <taxon>Bacteria</taxon>
        <taxon>Pseudomonadati</taxon>
        <taxon>Bacteroidota</taxon>
        <taxon>Flavobacteriia</taxon>
        <taxon>Flavobacteriales</taxon>
        <taxon>Flavobacteriaceae</taxon>
        <taxon>Galbibacter</taxon>
    </lineage>
</organism>
<dbReference type="InterPro" id="IPR025269">
    <property type="entry name" value="SAM-like_dom"/>
</dbReference>
<evidence type="ECO:0000256" key="2">
    <source>
        <dbReference type="ARBA" id="ARBA00023125"/>
    </source>
</evidence>
<dbReference type="GO" id="GO:0006310">
    <property type="term" value="P:DNA recombination"/>
    <property type="evidence" value="ECO:0007669"/>
    <property type="project" value="UniProtKB-KW"/>
</dbReference>
<accession>I3C582</accession>
<dbReference type="InterPro" id="IPR010998">
    <property type="entry name" value="Integrase_recombinase_N"/>
</dbReference>
<evidence type="ECO:0000313" key="5">
    <source>
        <dbReference type="EMBL" id="EIJ38775.1"/>
    </source>
</evidence>
<sequence length="412" mass="48994">MQVSFYVVKNKIDKSGLSPVYYSITVDGQRIRKQVKGVKCSLSQWMEDNQRIRPPRKGEAYNYHIEYNKKIDELETDLKKLFRYILLNEITSSKEFILEKLDTNLSATRLSHEFWPSFVEFIEKSKATKVERTIKSYVTISNFFKTFEKNTGYALYFDTINQTFFENLQEYTFLKKKYTNSYFACIIKILKTFMTWASDRGYHDNHAYKKFKAKEDPIEVIFLTIEELMTLYQHEFTSKKLEHVRDTYCFSCFTGLRFSDVKQLRSSNIQEDHIRLNVQKTKTIDQVIPLNNYSKALLDKYKDTIYEPLPVISSQKFNEYIKKCCKEAEINILVTITRYIGQRRVDKTAPKYEFITSHTARKTFVTNSLILGMKEIVIRNITGHKKESSFRRYVKIAEDFKRQEMDSTWNKI</sequence>
<keyword evidence="3" id="KW-0233">DNA recombination</keyword>
<keyword evidence="2" id="KW-0238">DNA-binding</keyword>
<name>I3C582_9FLAO</name>
<comment type="similarity">
    <text evidence="1">Belongs to the 'phage' integrase family.</text>
</comment>
<dbReference type="PANTHER" id="PTHR30349">
    <property type="entry name" value="PHAGE INTEGRASE-RELATED"/>
    <property type="match status" value="1"/>
</dbReference>
<dbReference type="InterPro" id="IPR050090">
    <property type="entry name" value="Tyrosine_recombinase_XerCD"/>
</dbReference>
<protein>
    <submittedName>
        <fullName evidence="5">Phage integrase family protein</fullName>
    </submittedName>
</protein>
<dbReference type="STRING" id="926559.JoomaDRAFT_1768"/>
<keyword evidence="6" id="KW-1185">Reference proteome</keyword>
<dbReference type="InterPro" id="IPR013762">
    <property type="entry name" value="Integrase-like_cat_sf"/>
</dbReference>
<dbReference type="Gene3D" id="1.10.150.130">
    <property type="match status" value="1"/>
</dbReference>
<dbReference type="Proteomes" id="UP000004690">
    <property type="component" value="Unassembled WGS sequence"/>
</dbReference>
<evidence type="ECO:0000256" key="3">
    <source>
        <dbReference type="ARBA" id="ARBA00023172"/>
    </source>
</evidence>
<feature type="domain" description="Tyr recombinase" evidence="4">
    <location>
        <begin position="218"/>
        <end position="406"/>
    </location>
</feature>
<dbReference type="CDD" id="cd01185">
    <property type="entry name" value="INTN1_C_like"/>
    <property type="match status" value="1"/>
</dbReference>
<dbReference type="PROSITE" id="PS51898">
    <property type="entry name" value="TYR_RECOMBINASE"/>
    <property type="match status" value="1"/>
</dbReference>
<evidence type="ECO:0000313" key="6">
    <source>
        <dbReference type="Proteomes" id="UP000004690"/>
    </source>
</evidence>
<dbReference type="eggNOG" id="COG0582">
    <property type="taxonomic scope" value="Bacteria"/>
</dbReference>
<dbReference type="RefSeq" id="WP_008612056.1">
    <property type="nucleotide sequence ID" value="NZ_JH651379.1"/>
</dbReference>
<dbReference type="GO" id="GO:0003677">
    <property type="term" value="F:DNA binding"/>
    <property type="evidence" value="ECO:0007669"/>
    <property type="project" value="UniProtKB-KW"/>
</dbReference>
<dbReference type="InterPro" id="IPR035386">
    <property type="entry name" value="Arm-DNA-bind_5"/>
</dbReference>
<dbReference type="InterPro" id="IPR011010">
    <property type="entry name" value="DNA_brk_join_enz"/>
</dbReference>
<evidence type="ECO:0000259" key="4">
    <source>
        <dbReference type="PROSITE" id="PS51898"/>
    </source>
</evidence>
<dbReference type="GO" id="GO:0015074">
    <property type="term" value="P:DNA integration"/>
    <property type="evidence" value="ECO:0007669"/>
    <property type="project" value="InterPro"/>
</dbReference>
<reference evidence="5 6" key="1">
    <citation type="submission" date="2012-02" db="EMBL/GenBank/DDBJ databases">
        <title>Improved High-Quality Draft genome of Joostella marina DSM 19592.</title>
        <authorList>
            <consortium name="US DOE Joint Genome Institute (JGI-PGF)"/>
            <person name="Lucas S."/>
            <person name="Copeland A."/>
            <person name="Lapidus A."/>
            <person name="Bruce D."/>
            <person name="Goodwin L."/>
            <person name="Pitluck S."/>
            <person name="Peters L."/>
            <person name="Chertkov O."/>
            <person name="Ovchinnikova G."/>
            <person name="Kyrpides N."/>
            <person name="Mavromatis K."/>
            <person name="Detter J.C."/>
            <person name="Han C."/>
            <person name="Land M."/>
            <person name="Hauser L."/>
            <person name="Markowitz V."/>
            <person name="Cheng J.-F."/>
            <person name="Hugenholtz P."/>
            <person name="Woyke T."/>
            <person name="Wu D."/>
            <person name="Tindall B."/>
            <person name="Brambilla E."/>
            <person name="Klenk H.-P."/>
            <person name="Eisen J.A."/>
        </authorList>
    </citation>
    <scope>NUCLEOTIDE SEQUENCE [LARGE SCALE GENOMIC DNA]</scope>
    <source>
        <strain evidence="5 6">DSM 19592</strain>
    </source>
</reference>
<gene>
    <name evidence="5" type="ORF">JoomaDRAFT_1768</name>
</gene>
<dbReference type="HOGENOM" id="CLU_033139_7_1_10"/>
<dbReference type="Gene3D" id="1.10.443.10">
    <property type="entry name" value="Intergrase catalytic core"/>
    <property type="match status" value="1"/>
</dbReference>
<dbReference type="OrthoDB" id="1493636at2"/>